<feature type="domain" description="Carboxylesterase type B" evidence="1">
    <location>
        <begin position="4"/>
        <end position="103"/>
    </location>
</feature>
<dbReference type="InterPro" id="IPR050309">
    <property type="entry name" value="Type-B_Carboxylest/Lipase"/>
</dbReference>
<dbReference type="Pfam" id="PF00135">
    <property type="entry name" value="COesterase"/>
    <property type="match status" value="1"/>
</dbReference>
<dbReference type="PANTHER" id="PTHR11559">
    <property type="entry name" value="CARBOXYLESTERASE"/>
    <property type="match status" value="1"/>
</dbReference>
<name>R1EEV9_BOTPV</name>
<dbReference type="Proteomes" id="UP000013521">
    <property type="component" value="Unassembled WGS sequence"/>
</dbReference>
<dbReference type="HOGENOM" id="CLU_2263352_0_0_1"/>
<evidence type="ECO:0000313" key="2">
    <source>
        <dbReference type="EMBL" id="EOD45992.1"/>
    </source>
</evidence>
<evidence type="ECO:0000313" key="3">
    <source>
        <dbReference type="Proteomes" id="UP000013521"/>
    </source>
</evidence>
<organism evidence="2 3">
    <name type="scientific">Botryosphaeria parva (strain UCR-NP2)</name>
    <name type="common">Grapevine canker fungus</name>
    <name type="synonym">Neofusicoccum parvum</name>
    <dbReference type="NCBI Taxonomy" id="1287680"/>
    <lineage>
        <taxon>Eukaryota</taxon>
        <taxon>Fungi</taxon>
        <taxon>Dikarya</taxon>
        <taxon>Ascomycota</taxon>
        <taxon>Pezizomycotina</taxon>
        <taxon>Dothideomycetes</taxon>
        <taxon>Dothideomycetes incertae sedis</taxon>
        <taxon>Botryosphaeriales</taxon>
        <taxon>Botryosphaeriaceae</taxon>
        <taxon>Neofusicoccum</taxon>
    </lineage>
</organism>
<dbReference type="STRING" id="1287680.R1EEV9"/>
<sequence>MRIEESVKLPVLVWIYGGGGSGAGSDPIYDPSYLVLRSLDIGSPFIAVNLNYRLNIFGFAGSADILNNQELAATRGLNFSLYDQKVGLTWVARNIAHFGGDPE</sequence>
<dbReference type="InterPro" id="IPR002018">
    <property type="entry name" value="CarbesteraseB"/>
</dbReference>
<dbReference type="Gene3D" id="3.40.50.1820">
    <property type="entry name" value="alpha/beta hydrolase"/>
    <property type="match status" value="1"/>
</dbReference>
<proteinExistence type="predicted"/>
<dbReference type="EMBL" id="KB916507">
    <property type="protein sequence ID" value="EOD45992.1"/>
    <property type="molecule type" value="Genomic_DNA"/>
</dbReference>
<dbReference type="eggNOG" id="KOG1516">
    <property type="taxonomic scope" value="Eukaryota"/>
</dbReference>
<dbReference type="OMA" id="QQMALLW"/>
<dbReference type="InterPro" id="IPR029058">
    <property type="entry name" value="AB_hydrolase_fold"/>
</dbReference>
<dbReference type="KEGG" id="npa:UCRNP2_7280"/>
<dbReference type="SUPFAM" id="SSF53474">
    <property type="entry name" value="alpha/beta-Hydrolases"/>
    <property type="match status" value="1"/>
</dbReference>
<protein>
    <submittedName>
        <fullName evidence="2">Putative carboxylesterase family protein</fullName>
    </submittedName>
</protein>
<gene>
    <name evidence="2" type="ORF">UCRNP2_7280</name>
</gene>
<dbReference type="AlphaFoldDB" id="R1EEV9"/>
<accession>R1EEV9</accession>
<reference evidence="3" key="1">
    <citation type="journal article" date="2013" name="Genome Announc.">
        <title>Draft genome sequence of Neofusicoccum parvum isolate UCR-NP2, a fungal vascular pathogen associated with grapevine cankers.</title>
        <authorList>
            <person name="Blanco-Ulate B."/>
            <person name="Rolshausen P."/>
            <person name="Cantu D."/>
        </authorList>
    </citation>
    <scope>NUCLEOTIDE SEQUENCE [LARGE SCALE GENOMIC DNA]</scope>
    <source>
        <strain evidence="3">UCR-NP2</strain>
    </source>
</reference>
<evidence type="ECO:0000259" key="1">
    <source>
        <dbReference type="Pfam" id="PF00135"/>
    </source>
</evidence>
<dbReference type="OrthoDB" id="408631at2759"/>